<dbReference type="Gene3D" id="3.30.390.30">
    <property type="match status" value="1"/>
</dbReference>
<evidence type="ECO:0000313" key="8">
    <source>
        <dbReference type="Proteomes" id="UP001170379"/>
    </source>
</evidence>
<evidence type="ECO:0000256" key="4">
    <source>
        <dbReference type="ARBA" id="ARBA00022827"/>
    </source>
</evidence>
<dbReference type="Gene3D" id="3.50.50.60">
    <property type="entry name" value="FAD/NAD(P)-binding domain"/>
    <property type="match status" value="2"/>
</dbReference>
<proteinExistence type="inferred from homology"/>
<dbReference type="PRINTS" id="PR00368">
    <property type="entry name" value="FADPNR"/>
</dbReference>
<organism evidence="7 8">
    <name type="scientific">Gulosibacter molinativorax</name>
    <dbReference type="NCBI Taxonomy" id="256821"/>
    <lineage>
        <taxon>Bacteria</taxon>
        <taxon>Bacillati</taxon>
        <taxon>Actinomycetota</taxon>
        <taxon>Actinomycetes</taxon>
        <taxon>Micrococcales</taxon>
        <taxon>Microbacteriaceae</taxon>
        <taxon>Gulosibacter</taxon>
    </lineage>
</organism>
<dbReference type="Pfam" id="PF07992">
    <property type="entry name" value="Pyr_redox_2"/>
    <property type="match status" value="1"/>
</dbReference>
<dbReference type="Pfam" id="PF02852">
    <property type="entry name" value="Pyr_redox_dim"/>
    <property type="match status" value="1"/>
</dbReference>
<dbReference type="PRINTS" id="PR00411">
    <property type="entry name" value="PNDRDTASEI"/>
</dbReference>
<comment type="similarity">
    <text evidence="2">Belongs to the class-I pyridine nucleotide-disulfide oxidoreductase family.</text>
</comment>
<dbReference type="InterPro" id="IPR036188">
    <property type="entry name" value="FAD/NAD-bd_sf"/>
</dbReference>
<comment type="caution">
    <text evidence="7">The sequence shown here is derived from an EMBL/GenBank/DDBJ whole genome shotgun (WGS) entry which is preliminary data.</text>
</comment>
<sequence>MQTDILVIGWGKGGKTLAKTLGASGRDVTMVEQSDEMVGGTCINVACVPTKSLVTSASRRREADDADTWFAESVDRRDTLIEKLRAANHAMLDTLASVCLVSGRATFVGPKRILVQAGEDQLEISAETVLINTGTVPAVPDIPGVDDPRVFDSTTIQHADPMPKHLRIIGAGPIGLEFAGMFRGFGAEVTVVNSRDVLLPKEDRDVAEALEAAMAADGIRFVHGTRADKIAFEDGEDAVLLAAGRTPTTSGLGLETAGVELDERGYIKVDERLRTSAEGVWAIGDIHGGPQQTYLSLDDSRIIGAQLSGEDSRTTTDRVAVPTTVFTTPPYATVGMTEAEAREAGHRILVAKKEVAKIAAAPRPKIVGDPRGIVKFIVDADTDLILGARLIVVDAQELINLIALAMRAGVTATELRNGIWTHPSTTELLNEVLGELSLA</sequence>
<evidence type="ECO:0000259" key="5">
    <source>
        <dbReference type="Pfam" id="PF02852"/>
    </source>
</evidence>
<dbReference type="PANTHER" id="PTHR43014">
    <property type="entry name" value="MERCURIC REDUCTASE"/>
    <property type="match status" value="1"/>
</dbReference>
<reference evidence="7" key="2">
    <citation type="journal article" date="2022" name="Sci. Rep.">
        <title>In silico prediction of the enzymes involved in the degradation of the herbicide molinate by Gulosibacter molinativorax ON4T.</title>
        <authorList>
            <person name="Lopes A.R."/>
            <person name="Bunin E."/>
            <person name="Viana A.T."/>
            <person name="Froufe H."/>
            <person name="Munoz-Merida A."/>
            <person name="Pinho D."/>
            <person name="Figueiredo J."/>
            <person name="Barroso C."/>
            <person name="Vaz-Moreira I."/>
            <person name="Bellanger X."/>
            <person name="Egas C."/>
            <person name="Nunes O.C."/>
        </authorList>
    </citation>
    <scope>NUCLEOTIDE SEQUENCE</scope>
    <source>
        <strain evidence="7">ON4</strain>
    </source>
</reference>
<dbReference type="SUPFAM" id="SSF51905">
    <property type="entry name" value="FAD/NAD(P)-binding domain"/>
    <property type="match status" value="1"/>
</dbReference>
<protein>
    <submittedName>
        <fullName evidence="7">Pyridine nucleotide-disulfide oxidoreductase</fullName>
    </submittedName>
</protein>
<evidence type="ECO:0000313" key="7">
    <source>
        <dbReference type="EMBL" id="MDJ1372183.1"/>
    </source>
</evidence>
<accession>A0ABT7CAH2</accession>
<dbReference type="InterPro" id="IPR016156">
    <property type="entry name" value="FAD/NAD-linked_Rdtase_dimer_sf"/>
</dbReference>
<evidence type="ECO:0000259" key="6">
    <source>
        <dbReference type="Pfam" id="PF07992"/>
    </source>
</evidence>
<gene>
    <name evidence="7" type="ORF">C7K25_12515</name>
</gene>
<dbReference type="InterPro" id="IPR023753">
    <property type="entry name" value="FAD/NAD-binding_dom"/>
</dbReference>
<comment type="cofactor">
    <cofactor evidence="1">
        <name>FAD</name>
        <dbReference type="ChEBI" id="CHEBI:57692"/>
    </cofactor>
</comment>
<keyword evidence="3" id="KW-0285">Flavoprotein</keyword>
<dbReference type="InterPro" id="IPR004099">
    <property type="entry name" value="Pyr_nucl-diS_OxRdtase_dimer"/>
</dbReference>
<keyword evidence="4" id="KW-0274">FAD</keyword>
<evidence type="ECO:0000256" key="3">
    <source>
        <dbReference type="ARBA" id="ARBA00022630"/>
    </source>
</evidence>
<dbReference type="PANTHER" id="PTHR43014:SF4">
    <property type="entry name" value="PYRIDINE NUCLEOTIDE-DISULFIDE OXIDOREDUCTASE RCLA-RELATED"/>
    <property type="match status" value="1"/>
</dbReference>
<dbReference type="EMBL" id="PXVD01000021">
    <property type="protein sequence ID" value="MDJ1372183.1"/>
    <property type="molecule type" value="Genomic_DNA"/>
</dbReference>
<feature type="domain" description="Pyridine nucleotide-disulphide oxidoreductase dimerisation" evidence="5">
    <location>
        <begin position="321"/>
        <end position="431"/>
    </location>
</feature>
<dbReference type="SUPFAM" id="SSF55424">
    <property type="entry name" value="FAD/NAD-linked reductases, dimerisation (C-terminal) domain"/>
    <property type="match status" value="1"/>
</dbReference>
<reference evidence="7" key="1">
    <citation type="submission" date="2018-03" db="EMBL/GenBank/DDBJ databases">
        <authorList>
            <person name="Nunes O.C."/>
            <person name="Lopes A.R."/>
            <person name="Froufe H."/>
            <person name="Munoz-Merida A."/>
            <person name="Barroso C."/>
            <person name="Egas C."/>
        </authorList>
    </citation>
    <scope>NUCLEOTIDE SEQUENCE</scope>
    <source>
        <strain evidence="7">ON4</strain>
    </source>
</reference>
<evidence type="ECO:0000256" key="2">
    <source>
        <dbReference type="ARBA" id="ARBA00007532"/>
    </source>
</evidence>
<evidence type="ECO:0000256" key="1">
    <source>
        <dbReference type="ARBA" id="ARBA00001974"/>
    </source>
</evidence>
<dbReference type="InterPro" id="IPR001100">
    <property type="entry name" value="Pyr_nuc-diS_OxRdtase"/>
</dbReference>
<keyword evidence="8" id="KW-1185">Reference proteome</keyword>
<dbReference type="PIRSF" id="PIRSF000350">
    <property type="entry name" value="Mercury_reductase_MerA"/>
    <property type="match status" value="1"/>
</dbReference>
<feature type="domain" description="FAD/NAD(P)-binding" evidence="6">
    <location>
        <begin position="4"/>
        <end position="294"/>
    </location>
</feature>
<dbReference type="Proteomes" id="UP001170379">
    <property type="component" value="Unassembled WGS sequence"/>
</dbReference>
<name>A0ABT7CAH2_9MICO</name>